<dbReference type="PANTHER" id="PTHR31332">
    <property type="entry name" value="7-HYDROXYMETHYL CHLOROPHYLL A REDUCTASE, CHLOROPLASTIC"/>
    <property type="match status" value="1"/>
</dbReference>
<dbReference type="Gene3D" id="3.30.70.20">
    <property type="match status" value="1"/>
</dbReference>
<evidence type="ECO:0000259" key="2">
    <source>
        <dbReference type="PROSITE" id="PS51379"/>
    </source>
</evidence>
<dbReference type="InterPro" id="IPR007516">
    <property type="entry name" value="Co_F420_Hydgase/DH_bsu_N"/>
</dbReference>
<feature type="domain" description="4Fe-4S ferredoxin-type" evidence="2">
    <location>
        <begin position="73"/>
        <end position="101"/>
    </location>
</feature>
<dbReference type="RefSeq" id="WP_120246867.1">
    <property type="nucleotide sequence ID" value="NZ_RAPO01000009.1"/>
</dbReference>
<dbReference type="OrthoDB" id="38261at2157"/>
<dbReference type="Pfam" id="PF14697">
    <property type="entry name" value="Fer4_21"/>
    <property type="match status" value="1"/>
</dbReference>
<dbReference type="GO" id="GO:0052592">
    <property type="term" value="F:oxidoreductase activity, acting on CH or CH2 groups, with an iron-sulfur protein as acceptor"/>
    <property type="evidence" value="ECO:0007669"/>
    <property type="project" value="TreeGrafter"/>
</dbReference>
<dbReference type="EMBL" id="RAPO01000009">
    <property type="protein sequence ID" value="RKD86265.1"/>
    <property type="molecule type" value="Genomic_DNA"/>
</dbReference>
<dbReference type="Pfam" id="PF04422">
    <property type="entry name" value="FrhB_FdhB_N"/>
    <property type="match status" value="1"/>
</dbReference>
<feature type="region of interest" description="Disordered" evidence="1">
    <location>
        <begin position="1"/>
        <end position="32"/>
    </location>
</feature>
<dbReference type="InterPro" id="IPR007525">
    <property type="entry name" value="FrhB_FdhB_C"/>
</dbReference>
<comment type="caution">
    <text evidence="3">The sequence shown here is derived from an EMBL/GenBank/DDBJ whole genome shotgun (WGS) entry which is preliminary data.</text>
</comment>
<dbReference type="InterPro" id="IPR017900">
    <property type="entry name" value="4Fe4S_Fe_S_CS"/>
</dbReference>
<evidence type="ECO:0000313" key="3">
    <source>
        <dbReference type="EMBL" id="RKD86265.1"/>
    </source>
</evidence>
<protein>
    <submittedName>
        <fullName evidence="3">Coenzyme F420 hydrogenase subunit beta</fullName>
    </submittedName>
</protein>
<dbReference type="SUPFAM" id="SSF54862">
    <property type="entry name" value="4Fe-4S ferredoxins"/>
    <property type="match status" value="1"/>
</dbReference>
<evidence type="ECO:0000256" key="1">
    <source>
        <dbReference type="SAM" id="MobiDB-lite"/>
    </source>
</evidence>
<proteinExistence type="predicted"/>
<keyword evidence="4" id="KW-1185">Reference proteome</keyword>
<evidence type="ECO:0000313" key="4">
    <source>
        <dbReference type="Proteomes" id="UP000283805"/>
    </source>
</evidence>
<dbReference type="PANTHER" id="PTHR31332:SF0">
    <property type="entry name" value="7-HYDROXYMETHYL CHLOROPHYLL A REDUCTASE, CHLOROPLASTIC"/>
    <property type="match status" value="1"/>
</dbReference>
<dbReference type="Pfam" id="PF04432">
    <property type="entry name" value="FrhB_FdhB_C"/>
    <property type="match status" value="1"/>
</dbReference>
<reference evidence="3 4" key="1">
    <citation type="submission" date="2018-09" db="EMBL/GenBank/DDBJ databases">
        <title>Genomic Encyclopedia of Archaeal and Bacterial Type Strains, Phase II (KMG-II): from individual species to whole genera.</title>
        <authorList>
            <person name="Goeker M."/>
        </authorList>
    </citation>
    <scope>NUCLEOTIDE SEQUENCE [LARGE SCALE GENOMIC DNA]</scope>
    <source>
        <strain evidence="3 4">DSM 13151</strain>
    </source>
</reference>
<dbReference type="InterPro" id="IPR045220">
    <property type="entry name" value="FRHB/FDHB/HCAR-like"/>
</dbReference>
<dbReference type="PROSITE" id="PS51379">
    <property type="entry name" value="4FE4S_FER_2"/>
    <property type="match status" value="2"/>
</dbReference>
<dbReference type="Proteomes" id="UP000283805">
    <property type="component" value="Unassembled WGS sequence"/>
</dbReference>
<dbReference type="AlphaFoldDB" id="A0A3R7FSQ5"/>
<accession>A0A3R7FSQ5</accession>
<name>A0A3R7FSQ5_9EURY</name>
<feature type="region of interest" description="Disordered" evidence="1">
    <location>
        <begin position="398"/>
        <end position="427"/>
    </location>
</feature>
<sequence>MTSDDTLPKKPSNVATDGGSETPKLRDDYAGSKPSETWFTELDQAVIQEDRCIQCGSCIAVCPVDTIGTDEDGLPTLTKMCIGCSRCWDFCPRGGLRYERQWKITGGEDNVKGAGDPIDEHSAKVQDNWRENAQDGGVVTAMLIRLLEEGKIDGAVIATESEDEPWKAEPFIATTPKECIENAGSFYNQTMALEHLDYRAIEETFPEMDLDDLDLAVVGTPCVIEGIEALQDFEWDYGSHEEGVRAIEYTIALMCTKNFNYYKFVGEQLEEKRDIPPKDIKKMDILHGKLMVWDHSDEMILEEDIENFHSAALKGCDECADFTGYCADVSVGSVGSSDEYSSVIVRTEAGQEMWELTEPELDHHDLEDRSAIGGLQNWDKKAAFDALERPFDPDAPRFFSYSEHADDYGVDPNPYDPSVKGKPSSSS</sequence>
<feature type="domain" description="4Fe-4S ferredoxin-type" evidence="2">
    <location>
        <begin position="43"/>
        <end position="72"/>
    </location>
</feature>
<dbReference type="PROSITE" id="PS00198">
    <property type="entry name" value="4FE4S_FER_1"/>
    <property type="match status" value="2"/>
</dbReference>
<dbReference type="InterPro" id="IPR017896">
    <property type="entry name" value="4Fe4S_Fe-S-bd"/>
</dbReference>
<organism evidence="3 4">
    <name type="scientific">Halopiger aswanensis</name>
    <dbReference type="NCBI Taxonomy" id="148449"/>
    <lineage>
        <taxon>Archaea</taxon>
        <taxon>Methanobacteriati</taxon>
        <taxon>Methanobacteriota</taxon>
        <taxon>Stenosarchaea group</taxon>
        <taxon>Halobacteria</taxon>
        <taxon>Halobacteriales</taxon>
        <taxon>Natrialbaceae</taxon>
        <taxon>Halopiger</taxon>
    </lineage>
</organism>
<gene>
    <name evidence="3" type="ORF">ATJ93_4591</name>
</gene>